<sequence>MTITDPTDTAGATPPGAPAEKVSKVGDKVFGGLAKGAGILILVTLAAVAIFLIAEAWPTFTNDLSEISGPDTFLGYVGPLIFGTILAAVIALVVATPMAVAVALFISHYAPKRLAQTLGYFVDLLAAIPSVVFGIWGISVLAPILARSVYPWLEDNLGFIPLFAGPASTSGRTMLTAGIVLAVMILPIITAISREVFLQTPRLHEEASLALGATKWEMIRQSVLPYGRSGVISGAMLGLGRALGETMAVAIILSGSIDYFWDLISNQNSNTIAANIALSFPESSGLEVNRLIATGLVLFGITFLVNALARKIASAGFSGADG</sequence>
<keyword evidence="5 10" id="KW-0592">Phosphate transport</keyword>
<keyword evidence="13" id="KW-1185">Reference proteome</keyword>
<proteinExistence type="inferred from homology"/>
<dbReference type="Gene3D" id="1.10.3720.10">
    <property type="entry name" value="MetI-like"/>
    <property type="match status" value="1"/>
</dbReference>
<evidence type="ECO:0000256" key="10">
    <source>
        <dbReference type="RuleBase" id="RU363054"/>
    </source>
</evidence>
<protein>
    <recommendedName>
        <fullName evidence="10">Phosphate transport system permease protein</fullName>
    </recommendedName>
</protein>
<dbReference type="GO" id="GO:0006817">
    <property type="term" value="P:phosphate ion transport"/>
    <property type="evidence" value="ECO:0007669"/>
    <property type="project" value="UniProtKB-KW"/>
</dbReference>
<dbReference type="AlphaFoldDB" id="A0A4R7I3M0"/>
<dbReference type="PANTHER" id="PTHR30425">
    <property type="entry name" value="PHOSPHATE TRANSPORT SYSTEM PERMEASE PROTEIN PST"/>
    <property type="match status" value="1"/>
</dbReference>
<organism evidence="12 13">
    <name type="scientific">Ilumatobacter fluminis</name>
    <dbReference type="NCBI Taxonomy" id="467091"/>
    <lineage>
        <taxon>Bacteria</taxon>
        <taxon>Bacillati</taxon>
        <taxon>Actinomycetota</taxon>
        <taxon>Acidimicrobiia</taxon>
        <taxon>Acidimicrobiales</taxon>
        <taxon>Ilumatobacteraceae</taxon>
        <taxon>Ilumatobacter</taxon>
    </lineage>
</organism>
<dbReference type="PROSITE" id="PS50928">
    <property type="entry name" value="ABC_TM1"/>
    <property type="match status" value="1"/>
</dbReference>
<evidence type="ECO:0000256" key="1">
    <source>
        <dbReference type="ARBA" id="ARBA00004651"/>
    </source>
</evidence>
<dbReference type="InterPro" id="IPR051124">
    <property type="entry name" value="Phosphate_Transport_Permease"/>
</dbReference>
<keyword evidence="3 9" id="KW-0813">Transport</keyword>
<dbReference type="InterPro" id="IPR011864">
    <property type="entry name" value="Phosphate_PstC"/>
</dbReference>
<dbReference type="GO" id="GO:0005886">
    <property type="term" value="C:plasma membrane"/>
    <property type="evidence" value="ECO:0007669"/>
    <property type="project" value="UniProtKB-SubCell"/>
</dbReference>
<keyword evidence="7 9" id="KW-1133">Transmembrane helix</keyword>
<name>A0A4R7I3M0_9ACTN</name>
<dbReference type="EMBL" id="SOAU01000001">
    <property type="protein sequence ID" value="TDT17844.1"/>
    <property type="molecule type" value="Genomic_DNA"/>
</dbReference>
<dbReference type="Proteomes" id="UP000294558">
    <property type="component" value="Unassembled WGS sequence"/>
</dbReference>
<evidence type="ECO:0000259" key="11">
    <source>
        <dbReference type="PROSITE" id="PS50928"/>
    </source>
</evidence>
<dbReference type="SUPFAM" id="SSF161098">
    <property type="entry name" value="MetI-like"/>
    <property type="match status" value="1"/>
</dbReference>
<dbReference type="Pfam" id="PF00528">
    <property type="entry name" value="BPD_transp_1"/>
    <property type="match status" value="1"/>
</dbReference>
<evidence type="ECO:0000256" key="9">
    <source>
        <dbReference type="RuleBase" id="RU363032"/>
    </source>
</evidence>
<dbReference type="RefSeq" id="WP_166657650.1">
    <property type="nucleotide sequence ID" value="NZ_SOAU01000001.1"/>
</dbReference>
<comment type="similarity">
    <text evidence="2 10">Belongs to the binding-protein-dependent transport system permease family. CysTW subfamily.</text>
</comment>
<dbReference type="CDD" id="cd06261">
    <property type="entry name" value="TM_PBP2"/>
    <property type="match status" value="1"/>
</dbReference>
<dbReference type="InterPro" id="IPR035906">
    <property type="entry name" value="MetI-like_sf"/>
</dbReference>
<reference evidence="12 13" key="1">
    <citation type="submission" date="2019-03" db="EMBL/GenBank/DDBJ databases">
        <title>Sequencing the genomes of 1000 actinobacteria strains.</title>
        <authorList>
            <person name="Klenk H.-P."/>
        </authorList>
    </citation>
    <scope>NUCLEOTIDE SEQUENCE [LARGE SCALE GENOMIC DNA]</scope>
    <source>
        <strain evidence="12 13">DSM 18936</strain>
    </source>
</reference>
<keyword evidence="8 9" id="KW-0472">Membrane</keyword>
<evidence type="ECO:0000256" key="2">
    <source>
        <dbReference type="ARBA" id="ARBA00007069"/>
    </source>
</evidence>
<evidence type="ECO:0000256" key="4">
    <source>
        <dbReference type="ARBA" id="ARBA00022475"/>
    </source>
</evidence>
<comment type="subcellular location">
    <subcellularLocation>
        <location evidence="1 9">Cell membrane</location>
        <topology evidence="1 9">Multi-pass membrane protein</topology>
    </subcellularLocation>
</comment>
<gene>
    <name evidence="12" type="ORF">BDK89_3457</name>
</gene>
<dbReference type="InterPro" id="IPR000515">
    <property type="entry name" value="MetI-like"/>
</dbReference>
<dbReference type="GO" id="GO:0005315">
    <property type="term" value="F:phosphate transmembrane transporter activity"/>
    <property type="evidence" value="ECO:0007669"/>
    <property type="project" value="InterPro"/>
</dbReference>
<feature type="transmembrane region" description="Helical" evidence="9">
    <location>
        <begin position="173"/>
        <end position="192"/>
    </location>
</feature>
<evidence type="ECO:0000256" key="8">
    <source>
        <dbReference type="ARBA" id="ARBA00023136"/>
    </source>
</evidence>
<feature type="transmembrane region" description="Helical" evidence="9">
    <location>
        <begin position="118"/>
        <end position="146"/>
    </location>
</feature>
<dbReference type="NCBIfam" id="TIGR02138">
    <property type="entry name" value="phosphate_pstC"/>
    <property type="match status" value="1"/>
</dbReference>
<evidence type="ECO:0000256" key="3">
    <source>
        <dbReference type="ARBA" id="ARBA00022448"/>
    </source>
</evidence>
<comment type="caution">
    <text evidence="10">Lacks conserved residue(s) required for the propagation of feature annotation.</text>
</comment>
<feature type="transmembrane region" description="Helical" evidence="9">
    <location>
        <begin position="37"/>
        <end position="60"/>
    </location>
</feature>
<feature type="transmembrane region" description="Helical" evidence="9">
    <location>
        <begin position="291"/>
        <end position="309"/>
    </location>
</feature>
<keyword evidence="6 9" id="KW-0812">Transmembrane</keyword>
<evidence type="ECO:0000256" key="5">
    <source>
        <dbReference type="ARBA" id="ARBA00022592"/>
    </source>
</evidence>
<feature type="transmembrane region" description="Helical" evidence="9">
    <location>
        <begin position="80"/>
        <end position="106"/>
    </location>
</feature>
<keyword evidence="4 10" id="KW-1003">Cell membrane</keyword>
<evidence type="ECO:0000256" key="6">
    <source>
        <dbReference type="ARBA" id="ARBA00022692"/>
    </source>
</evidence>
<accession>A0A4R7I3M0</accession>
<comment type="caution">
    <text evidence="12">The sequence shown here is derived from an EMBL/GenBank/DDBJ whole genome shotgun (WGS) entry which is preliminary data.</text>
</comment>
<evidence type="ECO:0000256" key="7">
    <source>
        <dbReference type="ARBA" id="ARBA00022989"/>
    </source>
</evidence>
<evidence type="ECO:0000313" key="13">
    <source>
        <dbReference type="Proteomes" id="UP000294558"/>
    </source>
</evidence>
<comment type="function">
    <text evidence="10">Part of the binding-protein-dependent transport system for phosphate; probably responsible for the translocation of the substrate across the membrane.</text>
</comment>
<dbReference type="PANTHER" id="PTHR30425:SF1">
    <property type="entry name" value="PHOSPHATE TRANSPORT SYSTEM PERMEASE PROTEIN PSTC"/>
    <property type="match status" value="1"/>
</dbReference>
<evidence type="ECO:0000313" key="12">
    <source>
        <dbReference type="EMBL" id="TDT17844.1"/>
    </source>
</evidence>
<feature type="domain" description="ABC transmembrane type-1" evidence="11">
    <location>
        <begin position="81"/>
        <end position="309"/>
    </location>
</feature>